<organism evidence="2 3">
    <name type="scientific">Cimex lectularius</name>
    <name type="common">Bed bug</name>
    <name type="synonym">Acanthia lectularia</name>
    <dbReference type="NCBI Taxonomy" id="79782"/>
    <lineage>
        <taxon>Eukaryota</taxon>
        <taxon>Metazoa</taxon>
        <taxon>Ecdysozoa</taxon>
        <taxon>Arthropoda</taxon>
        <taxon>Hexapoda</taxon>
        <taxon>Insecta</taxon>
        <taxon>Pterygota</taxon>
        <taxon>Neoptera</taxon>
        <taxon>Paraneoptera</taxon>
        <taxon>Hemiptera</taxon>
        <taxon>Heteroptera</taxon>
        <taxon>Panheteroptera</taxon>
        <taxon>Cimicomorpha</taxon>
        <taxon>Cimicidae</taxon>
        <taxon>Cimex</taxon>
    </lineage>
</organism>
<feature type="coiled-coil region" evidence="1">
    <location>
        <begin position="1235"/>
        <end position="1277"/>
    </location>
</feature>
<dbReference type="Proteomes" id="UP000494040">
    <property type="component" value="Unassembled WGS sequence"/>
</dbReference>
<name>A0A8I6S9X0_CIMLE</name>
<dbReference type="OrthoDB" id="431588at2759"/>
<dbReference type="KEGG" id="clec:106673109"/>
<proteinExistence type="predicted"/>
<sequence>MFQENLGYCGNAGKKEICLNLDLDNQLAIHEQDAPKYSNAEEKRLEEILYKLEKTKIESYNCAQEAFSKQLQTLSTAKEGELKKVTDCLIQFLNDVKARLENMNYDDEMKALKGEWEEAINNWRCEVDVIMKKQSKGCKIMLTNFKNNLMNCHHFPKPLIDRKISIFIKDINNIIMSNERMYTETEIHLKMLFENMIQGWLVKYSLKEIIRENKIKECLELEEAILEVPPDVKNVDTITADETIVTLVDCLIEFCKQEMPTFQMISKLAMYLSHLDACKEQICILNNETVFTLKKHLETAMEMLSDQSNEESQTLWCDIVALVGEKVVESRKFVRDSIDIWNKFINRLKCIEHSFSRNIEIHRLNVYKQMQDSGEVLNIAIDKLRQAKSRDHLKTNFDNVNKLLDFYDNNCFEEKYTSDSYGVEFVNACFLLFDMYSAEMAVLRGDTFPKGKPKLPEFNGSSYSENEVEEGNILSESLNDIQLCLDSIQNWLDGYKEITNLMEKEIAFFTGTFVENWLDLKRGEAEFWYNLEKEKLNQRRLRIKNNVYDVRASELRMHDSIISRHKKGLKQMFTSLKLLPHTLYEKIKIINANTLESSNELYNALELNPSQANYYIGMVEALEAAGKAKKNLLREKIEMEVERVTYWTKHSTCSLLKAIRLFGEGGNFSAEEAEMSVRTLIKDLRSMNSLNNEVCKKLSSIQCESPKTKRALTSMHHLVLKADEHNLTKACNSILDNLKRALRIEIFNAKTFINKIQSFSIQARNNTCREFWKNTMNDINFFCKYFEMPITSKKLEHESKSVYRGIYKVEATSRKKSKEMSNSYKPGIRKGRKGSGMSFDFKDGKKGGSFLSVKNSSILIKRIGNQGKKSRKESGRFLTSRENSVEHIEKIDHHEDSDSEEFHFGNFQMDFGSRGNDPQDDVLQAYPHPPLFYYTTYIKSVETDNFLCNTKTLMMDAFNDCKNKLMNLVTKMKGEKKYVLLCGDLLHKYMIKIRKFNLQIEHVWFEMIYGFMCALASLQDGINSLTTKVFESFLCELEAKKDEIIGSFERRVEEEDLAGNKIKELLNQELKPSFGYPLNIELLEGLIVKVLQFSSQESARWKSAIKEFEGVVAEANIKLNEILEETYLKIEDLNTYLIENEYVSEFVRHIYSYMLHLGQKQMKKDVSEYILAKTDAKGRVIDKLEDSEGSFDVILGTKNVDKYIQIILQFIMHITEGQEGILLNDTVLIKFPSSYEELKLKIDEYKTKMERIDTDEMERFKAKCAQKESMLKEWKLKWCHDVKCIRNLYVVNDVFAPLYP</sequence>
<dbReference type="RefSeq" id="XP_014260573.1">
    <property type="nucleotide sequence ID" value="XM_014405087.2"/>
</dbReference>
<evidence type="ECO:0000256" key="1">
    <source>
        <dbReference type="SAM" id="Coils"/>
    </source>
</evidence>
<keyword evidence="3" id="KW-1185">Reference proteome</keyword>
<dbReference type="EnsemblMetazoa" id="XM_014405087.2">
    <property type="protein sequence ID" value="XP_014260573.1"/>
    <property type="gene ID" value="LOC106673109"/>
</dbReference>
<evidence type="ECO:0000313" key="2">
    <source>
        <dbReference type="EnsemblMetazoa" id="XP_014260573.1"/>
    </source>
</evidence>
<keyword evidence="1" id="KW-0175">Coiled coil</keyword>
<dbReference type="GeneID" id="106673109"/>
<reference evidence="2" key="1">
    <citation type="submission" date="2022-01" db="UniProtKB">
        <authorList>
            <consortium name="EnsemblMetazoa"/>
        </authorList>
    </citation>
    <scope>IDENTIFICATION</scope>
</reference>
<accession>A0A8I6S9X0</accession>
<protein>
    <submittedName>
        <fullName evidence="2">Uncharacterized protein</fullName>
    </submittedName>
</protein>
<evidence type="ECO:0000313" key="3">
    <source>
        <dbReference type="Proteomes" id="UP000494040"/>
    </source>
</evidence>